<dbReference type="AlphaFoldDB" id="A0A2U0UGX8"/>
<dbReference type="CDD" id="cd06578">
    <property type="entry name" value="HemD"/>
    <property type="match status" value="1"/>
</dbReference>
<dbReference type="RefSeq" id="WP_116616051.1">
    <property type="nucleotide sequence ID" value="NZ_CAMQYP010000102.1"/>
</dbReference>
<feature type="domain" description="Tetrapyrrole biosynthesis uroporphyrinogen III synthase" evidence="1">
    <location>
        <begin position="28"/>
        <end position="247"/>
    </location>
</feature>
<proteinExistence type="predicted"/>
<dbReference type="GO" id="GO:0033014">
    <property type="term" value="P:tetrapyrrole biosynthetic process"/>
    <property type="evidence" value="ECO:0007669"/>
    <property type="project" value="InterPro"/>
</dbReference>
<dbReference type="Proteomes" id="UP000245870">
    <property type="component" value="Unassembled WGS sequence"/>
</dbReference>
<comment type="caution">
    <text evidence="2">The sequence shown here is derived from an EMBL/GenBank/DDBJ whole genome shotgun (WGS) entry which is preliminary data.</text>
</comment>
<organism evidence="2 3">
    <name type="scientific">Hallella colorans</name>
    <dbReference type="NCBI Taxonomy" id="1703337"/>
    <lineage>
        <taxon>Bacteria</taxon>
        <taxon>Pseudomonadati</taxon>
        <taxon>Bacteroidota</taxon>
        <taxon>Bacteroidia</taxon>
        <taxon>Bacteroidales</taxon>
        <taxon>Prevotellaceae</taxon>
        <taxon>Hallella</taxon>
    </lineage>
</organism>
<dbReference type="PANTHER" id="PTHR38020:SF1">
    <property type="entry name" value="UROPORPHYRINOGEN-III SYNTHASE"/>
    <property type="match status" value="1"/>
</dbReference>
<evidence type="ECO:0000259" key="1">
    <source>
        <dbReference type="Pfam" id="PF02602"/>
    </source>
</evidence>
<dbReference type="Gene3D" id="3.40.50.10090">
    <property type="match status" value="2"/>
</dbReference>
<protein>
    <submittedName>
        <fullName evidence="2">Uroporphyrinogen-III synthase</fullName>
    </submittedName>
</protein>
<dbReference type="SUPFAM" id="SSF69618">
    <property type="entry name" value="HemD-like"/>
    <property type="match status" value="1"/>
</dbReference>
<dbReference type="PANTHER" id="PTHR38020">
    <property type="entry name" value="UROPORPHYRINOGEN-III SYNTHASE"/>
    <property type="match status" value="1"/>
</dbReference>
<dbReference type="EMBL" id="QENY01000005">
    <property type="protein sequence ID" value="PVX56883.1"/>
    <property type="molecule type" value="Genomic_DNA"/>
</dbReference>
<accession>A0A2U0UGX8</accession>
<evidence type="ECO:0000313" key="3">
    <source>
        <dbReference type="Proteomes" id="UP000245870"/>
    </source>
</evidence>
<evidence type="ECO:0000313" key="2">
    <source>
        <dbReference type="EMBL" id="PVX56883.1"/>
    </source>
</evidence>
<dbReference type="InterPro" id="IPR003754">
    <property type="entry name" value="4pyrrol_synth_uPrphyn_synth"/>
</dbReference>
<sequence>MNRKLLITAPMHYSQRLLKAFERYKDRVDVLHIPMVESTFDNTSEQMRELCDNLDKYDFVILLSRKAIESMHFHWHNRKELGSARFLAIGKDNDYMRELMGVEPPFVSTEPSPMGIAKELERRDMARGKLMAVVGPAFKEMEEPRTVPDFLDELERLGAKIKRFGAYLNMPTELRLRKKAYELIKNKDLTGIAFTSGSEVVAFSDGLKEVYGKDAHNLLGELTLCYLGPYTAKQANLIGLKTDIVSTCFNSFDDFTAYLAENEKRS</sequence>
<name>A0A2U0UGX8_9BACT</name>
<keyword evidence="3" id="KW-1185">Reference proteome</keyword>
<gene>
    <name evidence="2" type="ORF">C7379_1052</name>
</gene>
<dbReference type="InterPro" id="IPR036108">
    <property type="entry name" value="4pyrrol_syn_uPrphyn_synt_sf"/>
</dbReference>
<reference evidence="2 3" key="1">
    <citation type="submission" date="2018-05" db="EMBL/GenBank/DDBJ databases">
        <title>Genomic Encyclopedia of Type Strains, Phase IV (KMG-IV): sequencing the most valuable type-strain genomes for metagenomic binning, comparative biology and taxonomic classification.</title>
        <authorList>
            <person name="Goeker M."/>
        </authorList>
    </citation>
    <scope>NUCLEOTIDE SEQUENCE [LARGE SCALE GENOMIC DNA]</scope>
    <source>
        <strain evidence="2 3">DSM 100333</strain>
    </source>
</reference>
<dbReference type="GO" id="GO:0004852">
    <property type="term" value="F:uroporphyrinogen-III synthase activity"/>
    <property type="evidence" value="ECO:0007669"/>
    <property type="project" value="InterPro"/>
</dbReference>
<dbReference type="OrthoDB" id="1063889at2"/>
<dbReference type="Pfam" id="PF02602">
    <property type="entry name" value="HEM4"/>
    <property type="match status" value="1"/>
</dbReference>